<dbReference type="InterPro" id="IPR000008">
    <property type="entry name" value="C2_dom"/>
</dbReference>
<feature type="compositionally biased region" description="Polar residues" evidence="1">
    <location>
        <begin position="1097"/>
        <end position="1128"/>
    </location>
</feature>
<sequence length="1379" mass="149897">MPCILKVKIVSARNLPIMDRTTDLTDAFVEVKFADLGTYRTQIRRRTLNPVWSEDFRFEVSDDADLQNEPLELKIMDYDQITYNDAIGTVFIDLNPLLTWDSPAQISGWFPVYDTLLGVRGELNAQVKLQLFGDINPFKDSSAGVQFFTVPTPPPNYQIVSVLGFVSALDNEDDPEYHWSDNFRTPRKSNEARTRAMFRLSGHIRRQLGKKVLELNGNAVLGFKQLFDLEEENKTISARAIGTAVKLVLINSSAHNNELSASSASLQSVSLAGQPLPRDLVMFGSPTMPPSLSMATGVGIDLMNEMENDDILGLPLQPILPLHVPWRQTDQAPLTLDEFPRGAILGIGGLVSATSVKMLDKDERDVRSVWWTELRDEIKLHARSLRCPYIIGYTEQCSINNDLALLHCTGTASWVDITLFNTSTFAASLATQINEPGGSGGGSHPILRTEWVDPSRDSTTADGAPPKHSGSVSTKISPISTFPVATGQPIPASSSARVGDPHRHASVSDETSTKRHTTAAPPVETAPSHSALTSHTSDRSDLARPRTGNTPRRESLVSGLRDGEDRQSSRRRAKRRLKHLSCRASHITYRRSESPFPMALTRCGICKRKYVPEVLLTTIEPPPELEMIGKGIFIEALVCRQKKPRVSESRAVSVSESIPFAQYDLHRQLMYKLRMYGLNAIFGLKIQISMGENLMTAVAIGTAVYVRSLPTPPSLKVFRNLEVVDEEDEKLMDLQRKIISQSETNRKRIEEALEMIQKREEEERTSRSDSDEDTNSSKSEDDDDIESPGAGLASMGNSGHITASATMAAAAAASGGGAGGINPMGVRSQQQQIQQHQQRGVVVQIDDEQDEDLVLFLEQTFPDGFEIFSVQTPPNSQDVMKNLQNFQMVTMVKQGTINAVSHHPNRQLAGIFRTLHLDLQYQVAYFSPCYVTGIRYNVQLPKEQGVQVTLQAMVIGGLPKRIDGVKAPGFTQSNSILNLFEQVLLSSSASGIVDRRISSLQRQTTGKSSLSNMDGASIASSVQDDMLFGLDEDAPNSSLPYQGSTTSTSYSNAPFPALYNGSSGLNAILGGAASRIGAMTGMVTGMVTNMTLGMSGSEMNTPVSPSQATAQSSTFFGQQPSSANQATTHPPLAVTIPPHHLAVAQPFLQTNVELSPNSWIPRSKIVRFLGRISMHFIKEVNLVYDGLSGKFGMGGFTHMFLAELFAVVKAHTAALGGNGMIGFSMDQVLFSESIKNMGYAFVSVSGDVVVIEYLPADSDANIDADFMPPMSSTSLSRDADGGPPLASYSSTLPLAGPTTGLPSLASPSVASAGITASDQNGSRLPESISTTSTPRASVIDSAGGLHSLQRSASRDIAFDHYIVVPQCDFATELFRRSST</sequence>
<feature type="compositionally biased region" description="Basic and acidic residues" evidence="1">
    <location>
        <begin position="499"/>
        <end position="513"/>
    </location>
</feature>
<dbReference type="PANTHER" id="PTHR37412">
    <property type="entry name" value="C2 DOMAIN-CONTAINING PROTEIN 5"/>
    <property type="match status" value="1"/>
</dbReference>
<keyword evidence="4" id="KW-1185">Reference proteome</keyword>
<feature type="region of interest" description="Disordered" evidence="1">
    <location>
        <begin position="1097"/>
        <end position="1129"/>
    </location>
</feature>
<proteinExistence type="predicted"/>
<gene>
    <name evidence="3" type="ORF">BASA50_002104</name>
</gene>
<feature type="compositionally biased region" description="Basic and acidic residues" evidence="1">
    <location>
        <begin position="758"/>
        <end position="769"/>
    </location>
</feature>
<dbReference type="InterPro" id="IPR037785">
    <property type="entry name" value="C2_C2CD5"/>
</dbReference>
<dbReference type="Gene3D" id="2.60.40.150">
    <property type="entry name" value="C2 domain"/>
    <property type="match status" value="1"/>
</dbReference>
<dbReference type="SMART" id="SM00239">
    <property type="entry name" value="C2"/>
    <property type="match status" value="1"/>
</dbReference>
<accession>A0ABQ8FMD8</accession>
<dbReference type="InterPro" id="IPR035892">
    <property type="entry name" value="C2_domain_sf"/>
</dbReference>
<dbReference type="Pfam" id="PF00168">
    <property type="entry name" value="C2"/>
    <property type="match status" value="1"/>
</dbReference>
<feature type="region of interest" description="Disordered" evidence="1">
    <location>
        <begin position="454"/>
        <end position="577"/>
    </location>
</feature>
<dbReference type="Pfam" id="PF23028">
    <property type="entry name" value="YbjQ_3"/>
    <property type="match status" value="1"/>
</dbReference>
<comment type="caution">
    <text evidence="3">The sequence shown here is derived from an EMBL/GenBank/DDBJ whole genome shotgun (WGS) entry which is preliminary data.</text>
</comment>
<feature type="domain" description="C2" evidence="2">
    <location>
        <begin position="1"/>
        <end position="110"/>
    </location>
</feature>
<evidence type="ECO:0000313" key="4">
    <source>
        <dbReference type="Proteomes" id="UP001648503"/>
    </source>
</evidence>
<feature type="compositionally biased region" description="Basic and acidic residues" evidence="1">
    <location>
        <begin position="551"/>
        <end position="568"/>
    </location>
</feature>
<organism evidence="3 4">
    <name type="scientific">Batrachochytrium salamandrivorans</name>
    <dbReference type="NCBI Taxonomy" id="1357716"/>
    <lineage>
        <taxon>Eukaryota</taxon>
        <taxon>Fungi</taxon>
        <taxon>Fungi incertae sedis</taxon>
        <taxon>Chytridiomycota</taxon>
        <taxon>Chytridiomycota incertae sedis</taxon>
        <taxon>Chytridiomycetes</taxon>
        <taxon>Rhizophydiales</taxon>
        <taxon>Rhizophydiales incertae sedis</taxon>
        <taxon>Batrachochytrium</taxon>
    </lineage>
</organism>
<dbReference type="InterPro" id="IPR056431">
    <property type="entry name" value="C2CD5_YbjQ-rel_dom"/>
</dbReference>
<evidence type="ECO:0000256" key="1">
    <source>
        <dbReference type="SAM" id="MobiDB-lite"/>
    </source>
</evidence>
<feature type="compositionally biased region" description="Polar residues" evidence="1">
    <location>
        <begin position="470"/>
        <end position="480"/>
    </location>
</feature>
<name>A0ABQ8FMD8_9FUNG</name>
<dbReference type="CDD" id="cd08688">
    <property type="entry name" value="C2_KIAA0528-like"/>
    <property type="match status" value="1"/>
</dbReference>
<dbReference type="SUPFAM" id="SSF49562">
    <property type="entry name" value="C2 domain (Calcium/lipid-binding domain, CaLB)"/>
    <property type="match status" value="1"/>
</dbReference>
<dbReference type="Pfam" id="PF23025">
    <property type="entry name" value="YbjQ_2"/>
    <property type="match status" value="3"/>
</dbReference>
<dbReference type="Proteomes" id="UP001648503">
    <property type="component" value="Unassembled WGS sequence"/>
</dbReference>
<protein>
    <recommendedName>
        <fullName evidence="2">C2 domain-containing protein</fullName>
    </recommendedName>
</protein>
<dbReference type="InterPro" id="IPR056430">
    <property type="entry name" value="C2CD5_YbjQ-like_dom"/>
</dbReference>
<feature type="compositionally biased region" description="Acidic residues" evidence="1">
    <location>
        <begin position="770"/>
        <end position="786"/>
    </location>
</feature>
<reference evidence="3 4" key="1">
    <citation type="submission" date="2021-02" db="EMBL/GenBank/DDBJ databases">
        <title>Variation within the Batrachochytrium salamandrivorans European outbreak.</title>
        <authorList>
            <person name="Kelly M."/>
            <person name="Pasmans F."/>
            <person name="Shea T.P."/>
            <person name="Munoz J.F."/>
            <person name="Carranza S."/>
            <person name="Cuomo C.A."/>
            <person name="Martel A."/>
        </authorList>
    </citation>
    <scope>NUCLEOTIDE SEQUENCE [LARGE SCALE GENOMIC DNA]</scope>
    <source>
        <strain evidence="3 4">AMFP18/2</strain>
    </source>
</reference>
<dbReference type="Pfam" id="PF23128">
    <property type="entry name" value="YbjQ_4"/>
    <property type="match status" value="1"/>
</dbReference>
<dbReference type="InterPro" id="IPR057815">
    <property type="entry name" value="C2CD5_C"/>
</dbReference>
<dbReference type="PANTHER" id="PTHR37412:SF2">
    <property type="entry name" value="C2 DOMAIN-CONTAINING PROTEIN 5"/>
    <property type="match status" value="1"/>
</dbReference>
<feature type="region of interest" description="Disordered" evidence="1">
    <location>
        <begin position="758"/>
        <end position="798"/>
    </location>
</feature>
<evidence type="ECO:0000313" key="3">
    <source>
        <dbReference type="EMBL" id="KAH6600721.1"/>
    </source>
</evidence>
<dbReference type="InterPro" id="IPR038983">
    <property type="entry name" value="C2CD5"/>
</dbReference>
<dbReference type="EMBL" id="JAFCIX010000028">
    <property type="protein sequence ID" value="KAH6600721.1"/>
    <property type="molecule type" value="Genomic_DNA"/>
</dbReference>
<dbReference type="PROSITE" id="PS50004">
    <property type="entry name" value="C2"/>
    <property type="match status" value="1"/>
</dbReference>
<evidence type="ECO:0000259" key="2">
    <source>
        <dbReference type="PROSITE" id="PS50004"/>
    </source>
</evidence>
<feature type="region of interest" description="Disordered" evidence="1">
    <location>
        <begin position="1315"/>
        <end position="1335"/>
    </location>
</feature>